<proteinExistence type="predicted"/>
<accession>A0A3B0S1C6</accession>
<dbReference type="EMBL" id="UOEH01000135">
    <property type="protein sequence ID" value="VAV94218.1"/>
    <property type="molecule type" value="Genomic_DNA"/>
</dbReference>
<protein>
    <submittedName>
        <fullName evidence="2">Uncharacterized protein</fullName>
    </submittedName>
</protein>
<keyword evidence="1" id="KW-1133">Transmembrane helix</keyword>
<reference evidence="2" key="1">
    <citation type="submission" date="2018-06" db="EMBL/GenBank/DDBJ databases">
        <authorList>
            <person name="Zhirakovskaya E."/>
        </authorList>
    </citation>
    <scope>NUCLEOTIDE SEQUENCE</scope>
</reference>
<sequence length="53" mass="5660">MSAEEIPSKGLEQSRWGWLLLFASTTTMICCALPILLVTIGFGAVSAAIFSNL</sequence>
<dbReference type="AlphaFoldDB" id="A0A3B0S1C6"/>
<name>A0A3B0S1C6_9ZZZZ</name>
<feature type="transmembrane region" description="Helical" evidence="1">
    <location>
        <begin position="20"/>
        <end position="50"/>
    </location>
</feature>
<evidence type="ECO:0000313" key="2">
    <source>
        <dbReference type="EMBL" id="VAV94218.1"/>
    </source>
</evidence>
<keyword evidence="1" id="KW-0472">Membrane</keyword>
<gene>
    <name evidence="2" type="ORF">MNBD_ALPHA05-2435</name>
</gene>
<organism evidence="2">
    <name type="scientific">hydrothermal vent metagenome</name>
    <dbReference type="NCBI Taxonomy" id="652676"/>
    <lineage>
        <taxon>unclassified sequences</taxon>
        <taxon>metagenomes</taxon>
        <taxon>ecological metagenomes</taxon>
    </lineage>
</organism>
<evidence type="ECO:0000256" key="1">
    <source>
        <dbReference type="SAM" id="Phobius"/>
    </source>
</evidence>
<keyword evidence="1" id="KW-0812">Transmembrane</keyword>
<feature type="non-terminal residue" evidence="2">
    <location>
        <position position="53"/>
    </location>
</feature>